<dbReference type="RefSeq" id="WP_045802541.1">
    <property type="nucleotide sequence ID" value="NZ_CP011071.1"/>
</dbReference>
<dbReference type="EMBL" id="CP011071">
    <property type="protein sequence ID" value="AKA35948.1"/>
    <property type="molecule type" value="Genomic_DNA"/>
</dbReference>
<proteinExistence type="predicted"/>
<sequence length="230" mass="25745">MKQTVLRIFLSVLSSCGFISGIGAQEISFELDYTATYFIPKSQDTITVSVGQDGAFLYTDSDLLAKSFAKELVSFLPAVESASTEVKTLLNLQTNELLFHIRADKNTMVMNFDLLNFANPKSLEKSGGLAHTQTDEKYLFKGKEYPIFKIHPRNDSSDALKIAFDKAFSFDYNKHMPDFLTLVLGEEMTINVPNGVILGAEDKHGNELIRLIDIKSEEKTGRVDLNFILK</sequence>
<accession>A0A0D5YVR7</accession>
<organism evidence="1 2">
    <name type="scientific">Flagellimonas lutaonensis</name>
    <dbReference type="NCBI Taxonomy" id="516051"/>
    <lineage>
        <taxon>Bacteria</taxon>
        <taxon>Pseudomonadati</taxon>
        <taxon>Bacteroidota</taxon>
        <taxon>Flavobacteriia</taxon>
        <taxon>Flavobacteriales</taxon>
        <taxon>Flavobacteriaceae</taxon>
        <taxon>Flagellimonas</taxon>
    </lineage>
</organism>
<dbReference type="AlphaFoldDB" id="A0A0D5YVR7"/>
<name>A0A0D5YVR7_9FLAO</name>
<dbReference type="KEGG" id="mlt:VC82_2359"/>
<evidence type="ECO:0000313" key="1">
    <source>
        <dbReference type="EMBL" id="AKA35948.1"/>
    </source>
</evidence>
<dbReference type="Proteomes" id="UP000032726">
    <property type="component" value="Chromosome"/>
</dbReference>
<dbReference type="OrthoDB" id="1436237at2"/>
<reference evidence="1 2" key="1">
    <citation type="submission" date="2015-03" db="EMBL/GenBank/DDBJ databases">
        <title>Complete genome sequence of Muricauda lutaonensis CC-HSB-11T, isolated from a coastal hot spring.</title>
        <authorList>
            <person name="Kim K.M."/>
        </authorList>
    </citation>
    <scope>NUCLEOTIDE SEQUENCE [LARGE SCALE GENOMIC DNA]</scope>
    <source>
        <strain evidence="1 2">CC-HSB-11</strain>
    </source>
</reference>
<dbReference type="HOGENOM" id="CLU_1203750_0_0_10"/>
<dbReference type="STRING" id="516051.VC82_2359"/>
<gene>
    <name evidence="1" type="ORF">VC82_2359</name>
</gene>
<keyword evidence="2" id="KW-1185">Reference proteome</keyword>
<evidence type="ECO:0000313" key="2">
    <source>
        <dbReference type="Proteomes" id="UP000032726"/>
    </source>
</evidence>
<protein>
    <submittedName>
        <fullName evidence="1">Uncharacterized protein</fullName>
    </submittedName>
</protein>